<feature type="compositionally biased region" description="Polar residues" evidence="1">
    <location>
        <begin position="145"/>
        <end position="154"/>
    </location>
</feature>
<keyword evidence="3" id="KW-1185">Reference proteome</keyword>
<dbReference type="AlphaFoldDB" id="A0A540MVL5"/>
<feature type="compositionally biased region" description="Polar residues" evidence="1">
    <location>
        <begin position="165"/>
        <end position="182"/>
    </location>
</feature>
<dbReference type="EMBL" id="VIEB01000167">
    <property type="protein sequence ID" value="TQE02847.1"/>
    <property type="molecule type" value="Genomic_DNA"/>
</dbReference>
<feature type="region of interest" description="Disordered" evidence="1">
    <location>
        <begin position="126"/>
        <end position="182"/>
    </location>
</feature>
<evidence type="ECO:0000313" key="3">
    <source>
        <dbReference type="Proteomes" id="UP000315295"/>
    </source>
</evidence>
<protein>
    <submittedName>
        <fullName evidence="2">Uncharacterized protein</fullName>
    </submittedName>
</protein>
<accession>A0A540MVL5</accession>
<gene>
    <name evidence="2" type="ORF">C1H46_011576</name>
</gene>
<dbReference type="STRING" id="106549.A0A540MVL5"/>
<reference evidence="2 3" key="1">
    <citation type="journal article" date="2019" name="G3 (Bethesda)">
        <title>Sequencing of a Wild Apple (Malus baccata) Genome Unravels the Differences Between Cultivated and Wild Apple Species Regarding Disease Resistance and Cold Tolerance.</title>
        <authorList>
            <person name="Chen X."/>
        </authorList>
    </citation>
    <scope>NUCLEOTIDE SEQUENCE [LARGE SCALE GENOMIC DNA]</scope>
    <source>
        <strain evidence="3">cv. Shandingzi</strain>
        <tissue evidence="2">Leaves</tissue>
    </source>
</reference>
<evidence type="ECO:0000256" key="1">
    <source>
        <dbReference type="SAM" id="MobiDB-lite"/>
    </source>
</evidence>
<organism evidence="2 3">
    <name type="scientific">Malus baccata</name>
    <name type="common">Siberian crab apple</name>
    <name type="synonym">Pyrus baccata</name>
    <dbReference type="NCBI Taxonomy" id="106549"/>
    <lineage>
        <taxon>Eukaryota</taxon>
        <taxon>Viridiplantae</taxon>
        <taxon>Streptophyta</taxon>
        <taxon>Embryophyta</taxon>
        <taxon>Tracheophyta</taxon>
        <taxon>Spermatophyta</taxon>
        <taxon>Magnoliopsida</taxon>
        <taxon>eudicotyledons</taxon>
        <taxon>Gunneridae</taxon>
        <taxon>Pentapetalae</taxon>
        <taxon>rosids</taxon>
        <taxon>fabids</taxon>
        <taxon>Rosales</taxon>
        <taxon>Rosaceae</taxon>
        <taxon>Amygdaloideae</taxon>
        <taxon>Maleae</taxon>
        <taxon>Malus</taxon>
    </lineage>
</organism>
<comment type="caution">
    <text evidence="2">The sequence shown here is derived from an EMBL/GenBank/DDBJ whole genome shotgun (WGS) entry which is preliminary data.</text>
</comment>
<name>A0A540MVL5_MALBA</name>
<proteinExistence type="predicted"/>
<dbReference type="Proteomes" id="UP000315295">
    <property type="component" value="Unassembled WGS sequence"/>
</dbReference>
<evidence type="ECO:0000313" key="2">
    <source>
        <dbReference type="EMBL" id="TQE02847.1"/>
    </source>
</evidence>
<sequence length="182" mass="19948">MSQKSLPISQTVNKGDLNLDGLVAALLQDWINLSLLISNGSHSSRLQESLNLFLQLSPAIRLPPHLLRRSSKRHGNNTLRERDKWAEAKVFVTKVMGTENPSRPNFIARPATAPFAAPPQNMMPFSSSGPMGGQEAYSFKPPPVTQQTPFSSSEPVVGPDAFNFRPTSSVPPQTNVPFSWAQ</sequence>